<evidence type="ECO:0000313" key="2">
    <source>
        <dbReference type="EMBL" id="KAI8041379.1"/>
    </source>
</evidence>
<organism evidence="2 3">
    <name type="scientific">Drosophila gunungcola</name>
    <name type="common">fruit fly</name>
    <dbReference type="NCBI Taxonomy" id="103775"/>
    <lineage>
        <taxon>Eukaryota</taxon>
        <taxon>Metazoa</taxon>
        <taxon>Ecdysozoa</taxon>
        <taxon>Arthropoda</taxon>
        <taxon>Hexapoda</taxon>
        <taxon>Insecta</taxon>
        <taxon>Pterygota</taxon>
        <taxon>Neoptera</taxon>
        <taxon>Endopterygota</taxon>
        <taxon>Diptera</taxon>
        <taxon>Brachycera</taxon>
        <taxon>Muscomorpha</taxon>
        <taxon>Ephydroidea</taxon>
        <taxon>Drosophilidae</taxon>
        <taxon>Drosophila</taxon>
        <taxon>Sophophora</taxon>
    </lineage>
</organism>
<proteinExistence type="predicted"/>
<dbReference type="AlphaFoldDB" id="A0A9P9YQN3"/>
<feature type="region of interest" description="Disordered" evidence="1">
    <location>
        <begin position="1"/>
        <end position="23"/>
    </location>
</feature>
<protein>
    <submittedName>
        <fullName evidence="2">Uncharacterized protein</fullName>
    </submittedName>
</protein>
<evidence type="ECO:0000313" key="3">
    <source>
        <dbReference type="Proteomes" id="UP001059596"/>
    </source>
</evidence>
<comment type="caution">
    <text evidence="2">The sequence shown here is derived from an EMBL/GenBank/DDBJ whole genome shotgun (WGS) entry which is preliminary data.</text>
</comment>
<feature type="non-terminal residue" evidence="2">
    <location>
        <position position="91"/>
    </location>
</feature>
<gene>
    <name evidence="2" type="ORF">M5D96_005637</name>
</gene>
<dbReference type="Proteomes" id="UP001059596">
    <property type="component" value="Unassembled WGS sequence"/>
</dbReference>
<keyword evidence="3" id="KW-1185">Reference proteome</keyword>
<reference evidence="2" key="1">
    <citation type="journal article" date="2023" name="Genome Biol. Evol.">
        <title>Long-read-based Genome Assembly of Drosophila gunungcola Reveals Fewer Chemosensory Genes in Flower-breeding Species.</title>
        <authorList>
            <person name="Negi A."/>
            <person name="Liao B.Y."/>
            <person name="Yeh S.D."/>
        </authorList>
    </citation>
    <scope>NUCLEOTIDE SEQUENCE</scope>
    <source>
        <strain evidence="2">Sukarami</strain>
    </source>
</reference>
<dbReference type="EMBL" id="JAMKOV010000003">
    <property type="protein sequence ID" value="KAI8041379.1"/>
    <property type="molecule type" value="Genomic_DNA"/>
</dbReference>
<feature type="non-terminal residue" evidence="2">
    <location>
        <position position="1"/>
    </location>
</feature>
<evidence type="ECO:0000256" key="1">
    <source>
        <dbReference type="SAM" id="MobiDB-lite"/>
    </source>
</evidence>
<sequence length="91" mass="10115">WVAGKWERGQVGGWWPGWGPSWGPSWWWGGTSGAHSHRWQIGGWGTSWWPGGRQSGARSGAHWGTSGCRWWWLVGRWQVSRSGGGSTGWGP</sequence>
<accession>A0A9P9YQN3</accession>
<name>A0A9P9YQN3_9MUSC</name>